<dbReference type="Proteomes" id="UP001150581">
    <property type="component" value="Unassembled WGS sequence"/>
</dbReference>
<organism evidence="1 2">
    <name type="scientific">Kickxella alabastrina</name>
    <dbReference type="NCBI Taxonomy" id="61397"/>
    <lineage>
        <taxon>Eukaryota</taxon>
        <taxon>Fungi</taxon>
        <taxon>Fungi incertae sedis</taxon>
        <taxon>Zoopagomycota</taxon>
        <taxon>Kickxellomycotina</taxon>
        <taxon>Kickxellomycetes</taxon>
        <taxon>Kickxellales</taxon>
        <taxon>Kickxellaceae</taxon>
        <taxon>Kickxella</taxon>
    </lineage>
</organism>
<keyword evidence="2" id="KW-1185">Reference proteome</keyword>
<reference evidence="1" key="1">
    <citation type="submission" date="2022-07" db="EMBL/GenBank/DDBJ databases">
        <title>Phylogenomic reconstructions and comparative analyses of Kickxellomycotina fungi.</title>
        <authorList>
            <person name="Reynolds N.K."/>
            <person name="Stajich J.E."/>
            <person name="Barry K."/>
            <person name="Grigoriev I.V."/>
            <person name="Crous P."/>
            <person name="Smith M.E."/>
        </authorList>
    </citation>
    <scope>NUCLEOTIDE SEQUENCE</scope>
    <source>
        <strain evidence="1">Benny 63K</strain>
    </source>
</reference>
<gene>
    <name evidence="1" type="ORF">LPJ66_010043</name>
</gene>
<comment type="caution">
    <text evidence="1">The sequence shown here is derived from an EMBL/GenBank/DDBJ whole genome shotgun (WGS) entry which is preliminary data.</text>
</comment>
<sequence>MDDMDPFEARLLFGSKLDNLTGAQPTIERVSQYAIDHASLSDNLFDCILEKLEKLQVPPRLNLLFVIDTILLSDHRTGSHTWTDLIKKEIVSIIKTVIPENPGGDANVSQVRKLVSGWRRKNIFGAPTADSIELLLANRAGGSGGTNDTGMKHQDILKRIEEDRERHKRHKEDVWIRPVDEKPEDELNSYWETTSDFNDADWQEIALENEEYQRDRRTLDGIQ</sequence>
<dbReference type="EMBL" id="JANBPG010002488">
    <property type="protein sequence ID" value="KAJ1885593.1"/>
    <property type="molecule type" value="Genomic_DNA"/>
</dbReference>
<evidence type="ECO:0000313" key="1">
    <source>
        <dbReference type="EMBL" id="KAJ1885593.1"/>
    </source>
</evidence>
<protein>
    <submittedName>
        <fullName evidence="1">Uncharacterized protein</fullName>
    </submittedName>
</protein>
<name>A0ACC1I1K3_9FUNG</name>
<proteinExistence type="predicted"/>
<accession>A0ACC1I1K3</accession>
<evidence type="ECO:0000313" key="2">
    <source>
        <dbReference type="Proteomes" id="UP001150581"/>
    </source>
</evidence>